<sequence>MSLRGAPLAYVNSSRAFAYLAERGEDALYAVKDVLGGTGSSKYLDTGDDKLFLVPQQLESTHDEDRLEGLKRVVAMISKGRDATPYLASVFKLTSTKSLEIRKLVYIVVLRYASSQPDLALLSINSFQRDLSDPNPLIRGMALRALSSLRLDMVAGVVMLAVGKAVRDVHPYVRRVAAYALPKCYALDESEYDTLIEHLTTLFRDTSPQVLGPALAAFLALCPTNWPMLHRHFRKLCYALVDMDEWSQPICVDVLVRYARLHLPAPKDAAGRLELDPDLQLLLEAVQPLLSSLCPAVVMAAIDALLHLAPPSQHAAVVPPFLRLLRSSHDIAYVATVRALSIAEEYPFLLAGHLTAFYVRANDPLYLALAKLDVLVRLVQPDEARALADELSVYTQSQTSSVALNSVAALGQIACQHCGAATHCFTRLFALTQDDLIAEAVANRAVQMLQLLLGSNADVGDQAISIIVRLAARLFVPLAAAKGGAQCRILTEPCARAAVLWMLGQHCGAQLAAPQSVLERKGIRADATLCELIVPDVLRCLVGHWRKEHPIVQAQALTLSSKATITIVDTDADARLRTVLGMLHFELLSLGVHSPSGDVRGRARFYSGITRRFGDHVSIVQSGDEQIERYIESHLSLDTLRLPGIRLRRTQAQHILFAHDPHTHKDIVQQLSFAHAPLQGVAPFVQGMQLVGTRAGPVPPWQDESQLPPSIVRLPDTESLHPNLAQVRSISSEQSSAGTMAARMEAPVQEHIPLTPASVSHPVRKSRYADLDAFLNDDESDVDLDARAPEDEEYALSDASESTQGSMSST</sequence>
<feature type="region of interest" description="Disordered" evidence="6">
    <location>
        <begin position="696"/>
        <end position="716"/>
    </location>
</feature>
<dbReference type="AlphaFoldDB" id="A0A2N1J9K0"/>
<protein>
    <submittedName>
        <fullName evidence="8">Apl6p</fullName>
    </submittedName>
</protein>
<dbReference type="InterPro" id="IPR002553">
    <property type="entry name" value="Clathrin/coatomer_adapt-like_N"/>
</dbReference>
<evidence type="ECO:0000256" key="6">
    <source>
        <dbReference type="SAM" id="MobiDB-lite"/>
    </source>
</evidence>
<feature type="compositionally biased region" description="Polar residues" evidence="6">
    <location>
        <begin position="799"/>
        <end position="810"/>
    </location>
</feature>
<evidence type="ECO:0000313" key="9">
    <source>
        <dbReference type="Proteomes" id="UP000232875"/>
    </source>
</evidence>
<dbReference type="PANTHER" id="PTHR11134">
    <property type="entry name" value="ADAPTOR COMPLEX SUBUNIT BETA FAMILY MEMBER"/>
    <property type="match status" value="1"/>
</dbReference>
<dbReference type="GeneID" id="80902770"/>
<dbReference type="RefSeq" id="XP_056064052.1">
    <property type="nucleotide sequence ID" value="XM_056208077.1"/>
</dbReference>
<feature type="domain" description="Clathrin/coatomer adaptor adaptin-like N-terminal" evidence="7">
    <location>
        <begin position="59"/>
        <end position="610"/>
    </location>
</feature>
<dbReference type="OrthoDB" id="10254310at2759"/>
<evidence type="ECO:0000256" key="1">
    <source>
        <dbReference type="ARBA" id="ARBA00004308"/>
    </source>
</evidence>
<dbReference type="GO" id="GO:0012505">
    <property type="term" value="C:endomembrane system"/>
    <property type="evidence" value="ECO:0007669"/>
    <property type="project" value="UniProtKB-SubCell"/>
</dbReference>
<reference evidence="8 9" key="1">
    <citation type="submission" date="2017-10" db="EMBL/GenBank/DDBJ databases">
        <title>A novel species of cold-tolerant Malassezia isolated from bats.</title>
        <authorList>
            <person name="Lorch J.M."/>
            <person name="Palmer J.M."/>
            <person name="Vanderwolf K.J."/>
            <person name="Schmidt K.Z."/>
            <person name="Verant M.L."/>
            <person name="Weller T.J."/>
            <person name="Blehert D.S."/>
        </authorList>
    </citation>
    <scope>NUCLEOTIDE SEQUENCE [LARGE SCALE GENOMIC DNA]</scope>
    <source>
        <strain evidence="8 9">NWHC:44797-103</strain>
    </source>
</reference>
<dbReference type="InterPro" id="IPR016024">
    <property type="entry name" value="ARM-type_fold"/>
</dbReference>
<dbReference type="EMBL" id="KZ454992">
    <property type="protein sequence ID" value="PKI83162.1"/>
    <property type="molecule type" value="Genomic_DNA"/>
</dbReference>
<keyword evidence="3" id="KW-0813">Transport</keyword>
<name>A0A2N1J9K0_9BASI</name>
<comment type="subcellular location">
    <subcellularLocation>
        <location evidence="1">Endomembrane system</location>
    </subcellularLocation>
</comment>
<dbReference type="GO" id="GO:0006886">
    <property type="term" value="P:intracellular protein transport"/>
    <property type="evidence" value="ECO:0007669"/>
    <property type="project" value="InterPro"/>
</dbReference>
<dbReference type="InterPro" id="IPR011989">
    <property type="entry name" value="ARM-like"/>
</dbReference>
<evidence type="ECO:0000256" key="3">
    <source>
        <dbReference type="ARBA" id="ARBA00022448"/>
    </source>
</evidence>
<dbReference type="Pfam" id="PF01602">
    <property type="entry name" value="Adaptin_N"/>
    <property type="match status" value="1"/>
</dbReference>
<dbReference type="Proteomes" id="UP000232875">
    <property type="component" value="Unassembled WGS sequence"/>
</dbReference>
<evidence type="ECO:0000256" key="2">
    <source>
        <dbReference type="ARBA" id="ARBA00006613"/>
    </source>
</evidence>
<evidence type="ECO:0000256" key="5">
    <source>
        <dbReference type="ARBA" id="ARBA00023136"/>
    </source>
</evidence>
<evidence type="ECO:0000256" key="4">
    <source>
        <dbReference type="ARBA" id="ARBA00022927"/>
    </source>
</evidence>
<evidence type="ECO:0000313" key="8">
    <source>
        <dbReference type="EMBL" id="PKI83162.1"/>
    </source>
</evidence>
<dbReference type="GO" id="GO:0030117">
    <property type="term" value="C:membrane coat"/>
    <property type="evidence" value="ECO:0007669"/>
    <property type="project" value="InterPro"/>
</dbReference>
<comment type="similarity">
    <text evidence="2">Belongs to the adaptor complexes large subunit family.</text>
</comment>
<keyword evidence="4" id="KW-0653">Protein transport</keyword>
<evidence type="ECO:0000259" key="7">
    <source>
        <dbReference type="Pfam" id="PF01602"/>
    </source>
</evidence>
<dbReference type="SUPFAM" id="SSF48371">
    <property type="entry name" value="ARM repeat"/>
    <property type="match status" value="1"/>
</dbReference>
<accession>A0A2N1J9K0</accession>
<dbReference type="InterPro" id="IPR026739">
    <property type="entry name" value="AP_beta"/>
</dbReference>
<proteinExistence type="inferred from homology"/>
<keyword evidence="9" id="KW-1185">Reference proteome</keyword>
<dbReference type="GO" id="GO:0016192">
    <property type="term" value="P:vesicle-mediated transport"/>
    <property type="evidence" value="ECO:0007669"/>
    <property type="project" value="InterPro"/>
</dbReference>
<dbReference type="STRING" id="2020962.A0A2N1J9K0"/>
<feature type="region of interest" description="Disordered" evidence="6">
    <location>
        <begin position="775"/>
        <end position="810"/>
    </location>
</feature>
<gene>
    <name evidence="8" type="primary">APL6</name>
    <name evidence="8" type="ORF">MVES_003096</name>
</gene>
<dbReference type="Gene3D" id="1.25.10.10">
    <property type="entry name" value="Leucine-rich Repeat Variant"/>
    <property type="match status" value="1"/>
</dbReference>
<organism evidence="8 9">
    <name type="scientific">Malassezia vespertilionis</name>
    <dbReference type="NCBI Taxonomy" id="2020962"/>
    <lineage>
        <taxon>Eukaryota</taxon>
        <taxon>Fungi</taxon>
        <taxon>Dikarya</taxon>
        <taxon>Basidiomycota</taxon>
        <taxon>Ustilaginomycotina</taxon>
        <taxon>Malasseziomycetes</taxon>
        <taxon>Malasseziales</taxon>
        <taxon>Malasseziaceae</taxon>
        <taxon>Malassezia</taxon>
    </lineage>
</organism>
<keyword evidence="5" id="KW-0472">Membrane</keyword>